<name>A0ABQ6JK18_9ACTN</name>
<comment type="caution">
    <text evidence="4">The sequence shown here is derived from an EMBL/GenBank/DDBJ whole genome shotgun (WGS) entry which is preliminary data.</text>
</comment>
<feature type="compositionally biased region" description="Basic and acidic residues" evidence="1">
    <location>
        <begin position="141"/>
        <end position="153"/>
    </location>
</feature>
<evidence type="ECO:0000259" key="3">
    <source>
        <dbReference type="Pfam" id="PF09557"/>
    </source>
</evidence>
<dbReference type="Gene3D" id="3.90.50.10">
    <property type="entry name" value="Photosynthetic Reaction Center, subunit H, domain 2"/>
    <property type="match status" value="1"/>
</dbReference>
<feature type="compositionally biased region" description="Basic and acidic residues" evidence="1">
    <location>
        <begin position="232"/>
        <end position="248"/>
    </location>
</feature>
<feature type="domain" description="PRC-barrel" evidence="2">
    <location>
        <begin position="6"/>
        <end position="74"/>
    </location>
</feature>
<feature type="compositionally biased region" description="Basic residues" evidence="1">
    <location>
        <begin position="249"/>
        <end position="263"/>
    </location>
</feature>
<dbReference type="PANTHER" id="PTHR38463">
    <property type="entry name" value="STRESS RESPONSE PROTEIN YSNF"/>
    <property type="match status" value="1"/>
</dbReference>
<dbReference type="InterPro" id="IPR027275">
    <property type="entry name" value="PRC-brl_dom"/>
</dbReference>
<feature type="region of interest" description="Disordered" evidence="1">
    <location>
        <begin position="208"/>
        <end position="291"/>
    </location>
</feature>
<sequence length="291" mass="31082">MINHEQADRLKGATVYSSTGDKIGKAGDIYLDDQTGDVAWATVNTGLFGTNESFVPLREANLQDDGGDARIDVPFTKDKIKDAPNVAADGHLSPEEERELYTYYGMSDAFDSTAGVSGDANVGGEGYAAGNGYAAGQGQGLDDRNEHGTEGHDTSGPTTDDAMTRSEQHLNVGTERVAAGKARLRKYVTTEQQTVTVPVTREEVRLEREPITDANRGNATAGPEPVGGGARGHADRGAGHREQGDRAGRARAPRHRGGHRAAHRDRGCQPGAHRPGLRHRGHHEPRPRVIA</sequence>
<proteinExistence type="predicted"/>
<reference evidence="5" key="1">
    <citation type="journal article" date="2019" name="Int. J. Syst. Evol. Microbiol.">
        <title>The Global Catalogue of Microorganisms (GCM) 10K type strain sequencing project: providing services to taxonomists for standard genome sequencing and annotation.</title>
        <authorList>
            <consortium name="The Broad Institute Genomics Platform"/>
            <consortium name="The Broad Institute Genome Sequencing Center for Infectious Disease"/>
            <person name="Wu L."/>
            <person name="Ma J."/>
        </authorList>
    </citation>
    <scope>NUCLEOTIDE SEQUENCE [LARGE SCALE GENOMIC DNA]</scope>
    <source>
        <strain evidence="5">NBRC 108730</strain>
    </source>
</reference>
<evidence type="ECO:0000256" key="1">
    <source>
        <dbReference type="SAM" id="MobiDB-lite"/>
    </source>
</evidence>
<dbReference type="InterPro" id="IPR019060">
    <property type="entry name" value="DUF2382"/>
</dbReference>
<gene>
    <name evidence="4" type="ORF">GCM10025868_27190</name>
</gene>
<evidence type="ECO:0000259" key="2">
    <source>
        <dbReference type="Pfam" id="PF05239"/>
    </source>
</evidence>
<organism evidence="4 5">
    <name type="scientific">Angustibacter aerolatus</name>
    <dbReference type="NCBI Taxonomy" id="1162965"/>
    <lineage>
        <taxon>Bacteria</taxon>
        <taxon>Bacillati</taxon>
        <taxon>Actinomycetota</taxon>
        <taxon>Actinomycetes</taxon>
        <taxon>Kineosporiales</taxon>
        <taxon>Kineosporiaceae</taxon>
    </lineage>
</organism>
<dbReference type="Pfam" id="PF05239">
    <property type="entry name" value="PRC"/>
    <property type="match status" value="1"/>
</dbReference>
<dbReference type="Pfam" id="PF09557">
    <property type="entry name" value="DUF2382"/>
    <property type="match status" value="1"/>
</dbReference>
<dbReference type="EMBL" id="BSUZ01000001">
    <property type="protein sequence ID" value="GMA87469.1"/>
    <property type="molecule type" value="Genomic_DNA"/>
</dbReference>
<dbReference type="InterPro" id="IPR052967">
    <property type="entry name" value="Stress_Response_Assoc"/>
</dbReference>
<keyword evidence="5" id="KW-1185">Reference proteome</keyword>
<dbReference type="InterPro" id="IPR014747">
    <property type="entry name" value="Bac_photo_RC_H_C"/>
</dbReference>
<dbReference type="PANTHER" id="PTHR38463:SF1">
    <property type="entry name" value="STRESS RESPONSE PROTEIN YSNF"/>
    <property type="match status" value="1"/>
</dbReference>
<evidence type="ECO:0000313" key="4">
    <source>
        <dbReference type="EMBL" id="GMA87469.1"/>
    </source>
</evidence>
<dbReference type="SUPFAM" id="SSF50346">
    <property type="entry name" value="PRC-barrel domain"/>
    <property type="match status" value="1"/>
</dbReference>
<feature type="domain" description="DUF2382" evidence="3">
    <location>
        <begin position="163"/>
        <end position="221"/>
    </location>
</feature>
<dbReference type="Proteomes" id="UP001157017">
    <property type="component" value="Unassembled WGS sequence"/>
</dbReference>
<evidence type="ECO:0000313" key="5">
    <source>
        <dbReference type="Proteomes" id="UP001157017"/>
    </source>
</evidence>
<protein>
    <submittedName>
        <fullName evidence="4">Photosystem reaction center subunit H</fullName>
    </submittedName>
</protein>
<feature type="region of interest" description="Disordered" evidence="1">
    <location>
        <begin position="133"/>
        <end position="163"/>
    </location>
</feature>
<dbReference type="InterPro" id="IPR011033">
    <property type="entry name" value="PRC_barrel-like_sf"/>
</dbReference>
<accession>A0ABQ6JK18</accession>